<keyword evidence="1" id="KW-0812">Transmembrane</keyword>
<feature type="transmembrane region" description="Helical" evidence="1">
    <location>
        <begin position="6"/>
        <end position="23"/>
    </location>
</feature>
<feature type="transmembrane region" description="Helical" evidence="1">
    <location>
        <begin position="30"/>
        <end position="52"/>
    </location>
</feature>
<accession>A0A7I8DB83</accession>
<organism evidence="2 3">
    <name type="scientific">Effusibacillus dendaii</name>
    <dbReference type="NCBI Taxonomy" id="2743772"/>
    <lineage>
        <taxon>Bacteria</taxon>
        <taxon>Bacillati</taxon>
        <taxon>Bacillota</taxon>
        <taxon>Bacilli</taxon>
        <taxon>Bacillales</taxon>
        <taxon>Alicyclobacillaceae</taxon>
        <taxon>Effusibacillus</taxon>
    </lineage>
</organism>
<dbReference type="KEGG" id="eff:skT53_24280"/>
<evidence type="ECO:0000313" key="3">
    <source>
        <dbReference type="Proteomes" id="UP000593802"/>
    </source>
</evidence>
<dbReference type="RefSeq" id="WP_200757435.1">
    <property type="nucleotide sequence ID" value="NZ_AP023366.1"/>
</dbReference>
<dbReference type="Pfam" id="PF07441">
    <property type="entry name" value="BofA"/>
    <property type="match status" value="1"/>
</dbReference>
<keyword evidence="3" id="KW-1185">Reference proteome</keyword>
<name>A0A7I8DB83_9BACL</name>
<dbReference type="Proteomes" id="UP000593802">
    <property type="component" value="Chromosome"/>
</dbReference>
<gene>
    <name evidence="2" type="ORF">skT53_24280</name>
</gene>
<sequence>MTTPQTVAWVVGGAAVVWLLLRGGRAPGTVLLGIGKALLFGVIGLFLLNLAGQYIQVYIPVNPVTALLVGLLGVPGLAALLVIQLWILV</sequence>
<evidence type="ECO:0000256" key="1">
    <source>
        <dbReference type="SAM" id="Phobius"/>
    </source>
</evidence>
<proteinExistence type="predicted"/>
<feature type="transmembrane region" description="Helical" evidence="1">
    <location>
        <begin position="64"/>
        <end position="88"/>
    </location>
</feature>
<dbReference type="EMBL" id="AP023366">
    <property type="protein sequence ID" value="BCJ87443.1"/>
    <property type="molecule type" value="Genomic_DNA"/>
</dbReference>
<reference evidence="2 3" key="1">
    <citation type="submission" date="2020-08" db="EMBL/GenBank/DDBJ databases">
        <title>Complete Genome Sequence of Effusibacillus dendaii Strain skT53, Isolated from Farmland soil.</title>
        <authorList>
            <person name="Konishi T."/>
            <person name="Kawasaki H."/>
        </authorList>
    </citation>
    <scope>NUCLEOTIDE SEQUENCE [LARGE SCALE GENOMIC DNA]</scope>
    <source>
        <strain evidence="3">skT53</strain>
    </source>
</reference>
<keyword evidence="1" id="KW-1133">Transmembrane helix</keyword>
<keyword evidence="1" id="KW-0472">Membrane</keyword>
<dbReference type="AlphaFoldDB" id="A0A7I8DB83"/>
<protein>
    <recommendedName>
        <fullName evidence="4">Pro-sigmaK processing inhibitor BofA</fullName>
    </recommendedName>
</protein>
<evidence type="ECO:0000313" key="2">
    <source>
        <dbReference type="EMBL" id="BCJ87443.1"/>
    </source>
</evidence>
<dbReference type="InterPro" id="IPR010001">
    <property type="entry name" value="BofA"/>
</dbReference>
<evidence type="ECO:0008006" key="4">
    <source>
        <dbReference type="Google" id="ProtNLM"/>
    </source>
</evidence>